<dbReference type="SUPFAM" id="SSF81901">
    <property type="entry name" value="HCP-like"/>
    <property type="match status" value="1"/>
</dbReference>
<dbReference type="Gene3D" id="1.25.40.10">
    <property type="entry name" value="Tetratricopeptide repeat domain"/>
    <property type="match status" value="1"/>
</dbReference>
<proteinExistence type="inferred from homology"/>
<evidence type="ECO:0000256" key="2">
    <source>
        <dbReference type="ARBA" id="ARBA00022737"/>
    </source>
</evidence>
<comment type="similarity">
    <text evidence="1">Belongs to the hcp beta-lactamase family.</text>
</comment>
<dbReference type="SMART" id="SM00671">
    <property type="entry name" value="SEL1"/>
    <property type="match status" value="3"/>
</dbReference>
<gene>
    <name evidence="3" type="ORF">V2J18_08865</name>
</gene>
<accession>A0ABU8D1J7</accession>
<dbReference type="EMBL" id="JBANDL010000002">
    <property type="protein sequence ID" value="MEI2454787.1"/>
    <property type="molecule type" value="Genomic_DNA"/>
</dbReference>
<reference evidence="3 4" key="1">
    <citation type="submission" date="2024-02" db="EMBL/GenBank/DDBJ databases">
        <title>Lysobacter Genome Sequencing and Mining.</title>
        <authorList>
            <person name="Bierman J."/>
            <person name="Walker M.C."/>
        </authorList>
    </citation>
    <scope>NUCLEOTIDE SEQUENCE [LARGE SCALE GENOMIC DNA]</scope>
    <source>
        <strain evidence="3 4">PB6250</strain>
    </source>
</reference>
<dbReference type="InterPro" id="IPR011990">
    <property type="entry name" value="TPR-like_helical_dom_sf"/>
</dbReference>
<evidence type="ECO:0008006" key="5">
    <source>
        <dbReference type="Google" id="ProtNLM"/>
    </source>
</evidence>
<protein>
    <recommendedName>
        <fullName evidence="5">Beta-lactamase</fullName>
    </recommendedName>
</protein>
<comment type="caution">
    <text evidence="3">The sequence shown here is derived from an EMBL/GenBank/DDBJ whole genome shotgun (WGS) entry which is preliminary data.</text>
</comment>
<evidence type="ECO:0000313" key="3">
    <source>
        <dbReference type="EMBL" id="MEI2454787.1"/>
    </source>
</evidence>
<evidence type="ECO:0000313" key="4">
    <source>
        <dbReference type="Proteomes" id="UP001387215"/>
    </source>
</evidence>
<evidence type="ECO:0000256" key="1">
    <source>
        <dbReference type="ARBA" id="ARBA00008486"/>
    </source>
</evidence>
<name>A0ABU8D1J7_9GAMM</name>
<dbReference type="PANTHER" id="PTHR13891:SF1">
    <property type="entry name" value="CYTOCHROME C OXIDASE ASSEMBLY FACTOR 7"/>
    <property type="match status" value="1"/>
</dbReference>
<dbReference type="PANTHER" id="PTHR13891">
    <property type="entry name" value="CYTOCHROME C OXIDASE ASSEMBLY FACTOR 7"/>
    <property type="match status" value="1"/>
</dbReference>
<dbReference type="Proteomes" id="UP001387215">
    <property type="component" value="Unassembled WGS sequence"/>
</dbReference>
<sequence length="417" mass="44513">MKQVWSAGLALLGVLSGADATARCMDVEGRVAACRIAGQAKSLAICLAGDEAVYRYGPNQGPDELVLRAPLTQLGYYRADGAQGTIDETVVFANGDHAYRARFGFRDGQAPDPTELRKIGELQVQRKGDTVAALTCAADSIERVPELLLDRMRKLGRTHASDAVEFPNYDIEYPGPVAQSPACERDSNVDSCWSQGVSAARGGDPALALGYFDKSCDADLGPQGCYEAGKLYLHNRKLRDYPRAYERLGRVCASDDIGQGPYACKYLGWMHHTGIGAPRDTAQAWTYLSKACFLHNPDLFLDAEGCHFLAEAALAGAPRSERPQRVSGERGQLAYLALAMGCADGAEGICAQARTLLSDARAASAAWVAGCDADAAASPLGDCAGLIAPQADYEANRALRKRILSRFRDASSALDAP</sequence>
<dbReference type="InterPro" id="IPR006597">
    <property type="entry name" value="Sel1-like"/>
</dbReference>
<dbReference type="RefSeq" id="WP_336131582.1">
    <property type="nucleotide sequence ID" value="NZ_JBANDL010000002.1"/>
</dbReference>
<dbReference type="InterPro" id="IPR040239">
    <property type="entry name" value="HcpB-like"/>
</dbReference>
<keyword evidence="4" id="KW-1185">Reference proteome</keyword>
<keyword evidence="2" id="KW-0677">Repeat</keyword>
<organism evidence="3 4">
    <name type="scientific">Lysobacter firmicutimachus</name>
    <dbReference type="NCBI Taxonomy" id="1792846"/>
    <lineage>
        <taxon>Bacteria</taxon>
        <taxon>Pseudomonadati</taxon>
        <taxon>Pseudomonadota</taxon>
        <taxon>Gammaproteobacteria</taxon>
        <taxon>Lysobacterales</taxon>
        <taxon>Lysobacteraceae</taxon>
        <taxon>Lysobacter</taxon>
    </lineage>
</organism>